<reference evidence="1 2" key="1">
    <citation type="submission" date="2013-12" db="EMBL/GenBank/DDBJ databases">
        <authorList>
            <person name="Madinger N."/>
            <person name="Lenaerts A."/>
            <person name="Ordway D."/>
            <person name="DeGroote M.A."/>
            <person name="Parker T."/>
            <person name="Sizemore C."/>
            <person name="Tallon L.J."/>
            <person name="Sadzewicz L.K."/>
            <person name="Sengamalay N."/>
            <person name="Fraser C.M."/>
            <person name="Hine E."/>
            <person name="Shefchek K.A."/>
            <person name="Das S.P."/>
            <person name="Tettelin H."/>
        </authorList>
    </citation>
    <scope>NUCLEOTIDE SEQUENCE [LARGE SCALE GENOMIC DNA]</scope>
    <source>
        <strain evidence="1 2">21</strain>
    </source>
</reference>
<dbReference type="AlphaFoldDB" id="A0A829Q0Y2"/>
<protein>
    <submittedName>
        <fullName evidence="1">Uncharacterized protein</fullName>
    </submittedName>
</protein>
<accession>A0A829Q0Y2</accession>
<proteinExistence type="predicted"/>
<dbReference type="Proteomes" id="UP000020103">
    <property type="component" value="Unassembled WGS sequence"/>
</dbReference>
<evidence type="ECO:0000313" key="1">
    <source>
        <dbReference type="EMBL" id="EUA46420.1"/>
    </source>
</evidence>
<organism evidence="1 2">
    <name type="scientific">Mycobacteroides abscessus 21</name>
    <dbReference type="NCBI Taxonomy" id="1299324"/>
    <lineage>
        <taxon>Bacteria</taxon>
        <taxon>Bacillati</taxon>
        <taxon>Actinomycetota</taxon>
        <taxon>Actinomycetes</taxon>
        <taxon>Mycobacteriales</taxon>
        <taxon>Mycobacteriaceae</taxon>
        <taxon>Mycobacteroides</taxon>
        <taxon>Mycobacteroides abscessus</taxon>
    </lineage>
</organism>
<sequence>MGSETRADNAALVGVTTPPLILMSTASAGGGVPDSVVGVSLDVPQPLQSKTAAVIVARALIILGSS</sequence>
<name>A0A829Q0Y2_9MYCO</name>
<dbReference type="EMBL" id="JAOF01000001">
    <property type="protein sequence ID" value="EUA46420.1"/>
    <property type="molecule type" value="Genomic_DNA"/>
</dbReference>
<comment type="caution">
    <text evidence="1">The sequence shown here is derived from an EMBL/GenBank/DDBJ whole genome shotgun (WGS) entry which is preliminary data.</text>
</comment>
<gene>
    <name evidence="1" type="ORF">I543_1831</name>
</gene>
<evidence type="ECO:0000313" key="2">
    <source>
        <dbReference type="Proteomes" id="UP000020103"/>
    </source>
</evidence>